<accession>A0A9X3RB03</accession>
<keyword evidence="1" id="KW-1133">Transmembrane helix</keyword>
<gene>
    <name evidence="2" type="ORF">M9R61_17675</name>
</gene>
<sequence length="47" mass="5310">MKSFIDDFAGAIHDILYYVAYFIAGLIIVGVPLYLIALLFKWISTTL</sequence>
<organism evidence="2 3">
    <name type="scientific">Psychrobacillus psychrodurans</name>
    <dbReference type="NCBI Taxonomy" id="126157"/>
    <lineage>
        <taxon>Bacteria</taxon>
        <taxon>Bacillati</taxon>
        <taxon>Bacillota</taxon>
        <taxon>Bacilli</taxon>
        <taxon>Bacillales</taxon>
        <taxon>Bacillaceae</taxon>
        <taxon>Psychrobacillus</taxon>
    </lineage>
</organism>
<comment type="caution">
    <text evidence="2">The sequence shown here is derived from an EMBL/GenBank/DDBJ whole genome shotgun (WGS) entry which is preliminary data.</text>
</comment>
<proteinExistence type="predicted"/>
<evidence type="ECO:0000313" key="2">
    <source>
        <dbReference type="EMBL" id="MCZ8535139.1"/>
    </source>
</evidence>
<dbReference type="EMBL" id="JAMKBI010000016">
    <property type="protein sequence ID" value="MCZ8535139.1"/>
    <property type="molecule type" value="Genomic_DNA"/>
</dbReference>
<dbReference type="RefSeq" id="WP_269923148.1">
    <property type="nucleotide sequence ID" value="NZ_JAMKBI010000016.1"/>
</dbReference>
<dbReference type="AlphaFoldDB" id="A0A9X3RB03"/>
<protein>
    <submittedName>
        <fullName evidence="2">Uncharacterized protein</fullName>
    </submittedName>
</protein>
<feature type="transmembrane region" description="Helical" evidence="1">
    <location>
        <begin position="15"/>
        <end position="40"/>
    </location>
</feature>
<dbReference type="Proteomes" id="UP001152172">
    <property type="component" value="Unassembled WGS sequence"/>
</dbReference>
<name>A0A9X3RB03_9BACI</name>
<evidence type="ECO:0000313" key="3">
    <source>
        <dbReference type="Proteomes" id="UP001152172"/>
    </source>
</evidence>
<reference evidence="2" key="1">
    <citation type="submission" date="2022-05" db="EMBL/GenBank/DDBJ databases">
        <authorList>
            <person name="Colautti A."/>
            <person name="Iacumin L."/>
        </authorList>
    </citation>
    <scope>NUCLEOTIDE SEQUENCE</scope>
    <source>
        <strain evidence="2">DSM 30747</strain>
    </source>
</reference>
<evidence type="ECO:0000256" key="1">
    <source>
        <dbReference type="SAM" id="Phobius"/>
    </source>
</evidence>
<keyword evidence="1" id="KW-0812">Transmembrane</keyword>
<keyword evidence="1" id="KW-0472">Membrane</keyword>
<keyword evidence="3" id="KW-1185">Reference proteome</keyword>